<keyword evidence="2" id="KW-0805">Transcription regulation</keyword>
<dbReference type="InterPro" id="IPR011006">
    <property type="entry name" value="CheY-like_superfamily"/>
</dbReference>
<evidence type="ECO:0000313" key="7">
    <source>
        <dbReference type="Proteomes" id="UP000094622"/>
    </source>
</evidence>
<comment type="caution">
    <text evidence="6">The sequence shown here is derived from an EMBL/GenBank/DDBJ whole genome shotgun (WGS) entry which is preliminary data.</text>
</comment>
<dbReference type="Gene3D" id="3.40.50.2300">
    <property type="match status" value="1"/>
</dbReference>
<evidence type="ECO:0000256" key="3">
    <source>
        <dbReference type="ARBA" id="ARBA00023163"/>
    </source>
</evidence>
<dbReference type="CDD" id="cd17546">
    <property type="entry name" value="REC_hyHK_CKI1_RcsC-like"/>
    <property type="match status" value="1"/>
</dbReference>
<dbReference type="SMART" id="SM00448">
    <property type="entry name" value="REC"/>
    <property type="match status" value="1"/>
</dbReference>
<dbReference type="PANTHER" id="PTHR44591">
    <property type="entry name" value="STRESS RESPONSE REGULATOR PROTEIN 1"/>
    <property type="match status" value="1"/>
</dbReference>
<accession>A0A1E3H8X2</accession>
<proteinExistence type="predicted"/>
<dbReference type="PROSITE" id="PS50110">
    <property type="entry name" value="RESPONSE_REGULATORY"/>
    <property type="match status" value="1"/>
</dbReference>
<sequence length="166" mass="17937">MTEILKPLGFALLTARSGAECLDLVTAARPDLFLLDISMPGMSGWDLARALRRSGHDKATIIMVSANLGDGQLGPGGIADVDAVHDDLLPKPFDLATLLDRIGQHLKLDWIEEGEDAAQEPDAERRRRHSFRRPTGWSCCGSAASATCAASRCDLRCSTPTRLSPR</sequence>
<dbReference type="PANTHER" id="PTHR44591:SF3">
    <property type="entry name" value="RESPONSE REGULATORY DOMAIN-CONTAINING PROTEIN"/>
    <property type="match status" value="1"/>
</dbReference>
<evidence type="ECO:0000259" key="5">
    <source>
        <dbReference type="PROSITE" id="PS50110"/>
    </source>
</evidence>
<dbReference type="GO" id="GO:0000160">
    <property type="term" value="P:phosphorelay signal transduction system"/>
    <property type="evidence" value="ECO:0007669"/>
    <property type="project" value="InterPro"/>
</dbReference>
<evidence type="ECO:0000256" key="2">
    <source>
        <dbReference type="ARBA" id="ARBA00023015"/>
    </source>
</evidence>
<dbReference type="Proteomes" id="UP000094622">
    <property type="component" value="Unassembled WGS sequence"/>
</dbReference>
<evidence type="ECO:0000256" key="4">
    <source>
        <dbReference type="PROSITE-ProRule" id="PRU00169"/>
    </source>
</evidence>
<dbReference type="EMBL" id="MCRJ01000005">
    <property type="protein sequence ID" value="ODN72246.1"/>
    <property type="molecule type" value="Genomic_DNA"/>
</dbReference>
<dbReference type="InterPro" id="IPR050595">
    <property type="entry name" value="Bact_response_regulator"/>
</dbReference>
<feature type="domain" description="Response regulatory" evidence="5">
    <location>
        <begin position="1"/>
        <end position="106"/>
    </location>
</feature>
<evidence type="ECO:0000256" key="1">
    <source>
        <dbReference type="ARBA" id="ARBA00022553"/>
    </source>
</evidence>
<dbReference type="SUPFAM" id="SSF52172">
    <property type="entry name" value="CheY-like"/>
    <property type="match status" value="1"/>
</dbReference>
<keyword evidence="1 4" id="KW-0597">Phosphoprotein</keyword>
<feature type="modified residue" description="4-aspartylphosphate" evidence="4">
    <location>
        <position position="36"/>
    </location>
</feature>
<evidence type="ECO:0000313" key="6">
    <source>
        <dbReference type="EMBL" id="ODN72246.1"/>
    </source>
</evidence>
<keyword evidence="7" id="KW-1185">Reference proteome</keyword>
<name>A0A1E3H8X2_9HYPH</name>
<protein>
    <submittedName>
        <fullName evidence="6">Response regulator MprA</fullName>
    </submittedName>
</protein>
<dbReference type="InterPro" id="IPR001789">
    <property type="entry name" value="Sig_transdc_resp-reg_receiver"/>
</dbReference>
<reference evidence="6 7" key="1">
    <citation type="submission" date="2016-07" db="EMBL/GenBank/DDBJ databases">
        <title>Draft Genome Sequence of Methylobrevis pamukkalensis PK2.</title>
        <authorList>
            <person name="Vasilenko O.V."/>
            <person name="Doronina N.V."/>
            <person name="Shmareva M.N."/>
            <person name="Tarlachkov S.V."/>
            <person name="Mustakhimov I."/>
            <person name="Trotsenko Y.A."/>
        </authorList>
    </citation>
    <scope>NUCLEOTIDE SEQUENCE [LARGE SCALE GENOMIC DNA]</scope>
    <source>
        <strain evidence="6 7">PK2</strain>
    </source>
</reference>
<dbReference type="Pfam" id="PF00072">
    <property type="entry name" value="Response_reg"/>
    <property type="match status" value="1"/>
</dbReference>
<organism evidence="6 7">
    <name type="scientific">Methylobrevis pamukkalensis</name>
    <dbReference type="NCBI Taxonomy" id="1439726"/>
    <lineage>
        <taxon>Bacteria</taxon>
        <taxon>Pseudomonadati</taxon>
        <taxon>Pseudomonadota</taxon>
        <taxon>Alphaproteobacteria</taxon>
        <taxon>Hyphomicrobiales</taxon>
        <taxon>Pleomorphomonadaceae</taxon>
        <taxon>Methylobrevis</taxon>
    </lineage>
</organism>
<dbReference type="AlphaFoldDB" id="A0A1E3H8X2"/>
<keyword evidence="3" id="KW-0804">Transcription</keyword>
<gene>
    <name evidence="6" type="primary">mprA_1</name>
    <name evidence="6" type="ORF">A6302_00435</name>
</gene>